<gene>
    <name evidence="2" type="ORF">A6V39_01620</name>
</gene>
<accession>A0A1A9QFF7</accession>
<keyword evidence="3" id="KW-1185">Reference proteome</keyword>
<dbReference type="EMBL" id="LWUJ01000010">
    <property type="protein sequence ID" value="OAL10741.1"/>
    <property type="molecule type" value="Genomic_DNA"/>
</dbReference>
<dbReference type="RefSeq" id="WP_187149978.1">
    <property type="nucleotide sequence ID" value="NZ_LWUJ01000010.1"/>
</dbReference>
<evidence type="ECO:0000313" key="2">
    <source>
        <dbReference type="EMBL" id="OAL10741.1"/>
    </source>
</evidence>
<dbReference type="Proteomes" id="UP000077623">
    <property type="component" value="Unassembled WGS sequence"/>
</dbReference>
<dbReference type="STRING" id="432608.A6V39_01620"/>
<proteinExistence type="predicted"/>
<reference evidence="3" key="1">
    <citation type="submission" date="2016-04" db="EMBL/GenBank/DDBJ databases">
        <authorList>
            <person name="Quiroz-Castaneda R.E."/>
            <person name="Martinez-Ocampo F."/>
        </authorList>
    </citation>
    <scope>NUCLEOTIDE SEQUENCE [LARGE SCALE GENOMIC DNA]</scope>
    <source>
        <strain evidence="3">INIFAP01</strain>
    </source>
</reference>
<evidence type="ECO:0000256" key="1">
    <source>
        <dbReference type="SAM" id="Coils"/>
    </source>
</evidence>
<comment type="caution">
    <text evidence="2">The sequence shown here is derived from an EMBL/GenBank/DDBJ whole genome shotgun (WGS) entry which is preliminary data.</text>
</comment>
<evidence type="ECO:0000313" key="3">
    <source>
        <dbReference type="Proteomes" id="UP000077623"/>
    </source>
</evidence>
<organism evidence="2 3">
    <name type="scientific">Candidatus Mycoplasma haematobovis</name>
    <dbReference type="NCBI Taxonomy" id="432608"/>
    <lineage>
        <taxon>Bacteria</taxon>
        <taxon>Bacillati</taxon>
        <taxon>Mycoplasmatota</taxon>
        <taxon>Mollicutes</taxon>
        <taxon>Mycoplasmataceae</taxon>
        <taxon>Mycoplasma</taxon>
    </lineage>
</organism>
<name>A0A1A9QFF7_9MOLU</name>
<keyword evidence="1" id="KW-0175">Coiled coil</keyword>
<dbReference type="AlphaFoldDB" id="A0A1A9QFF7"/>
<feature type="coiled-coil region" evidence="1">
    <location>
        <begin position="50"/>
        <end position="77"/>
    </location>
</feature>
<protein>
    <submittedName>
        <fullName evidence="2">Uncharacterized protein</fullName>
    </submittedName>
</protein>
<sequence length="132" mass="15265">MSFLELLKNLSTLVLDTSKQAQKLKDREKRLKVKLDKVAGFIPNIDENNAKRFSKSLRDLKRDMNKLLKSYVILENISLEICNLSAEQIKEEISSETGILMSKKVKESERIKKGLQRINKLLTKFKKCPKIS</sequence>